<comment type="caution">
    <text evidence="3">The sequence shown here is derived from an EMBL/GenBank/DDBJ whole genome shotgun (WGS) entry which is preliminary data.</text>
</comment>
<sequence>MSQAYKFLNATKPTLTRSCWLCYDICPLFYEGIAITGQYKTTFSPNDCRRQQKTQGLTLQSISGQGLCTGPPLIPIPLGLPPTSSKWLVGMFYRTNPLFSWLDNQTKGFCVLVQLLPKIIYHSDEQLLQWFNAGTHKRDRREPISAVTIAVLLGLGLAGAGTGITSLATQNSHYDSLKAAIDLDIERIETSISRLQDSLTSLFEVVLQNRRGLDLVFLQQGGLCAALNEECCFYTDHPGIVCESMANVRKVWLSENENSNKAGSNPGSIVPPGSLPCPP</sequence>
<dbReference type="Gene3D" id="1.10.287.210">
    <property type="match status" value="1"/>
</dbReference>
<evidence type="ECO:0000313" key="3">
    <source>
        <dbReference type="EMBL" id="CAD7692531.1"/>
    </source>
</evidence>
<dbReference type="PANTHER" id="PTHR10424:SF82">
    <property type="entry name" value="ENVELOPE GLYCOPROTEIN-RELATED"/>
    <property type="match status" value="1"/>
</dbReference>
<feature type="transmembrane region" description="Helical" evidence="2">
    <location>
        <begin position="146"/>
        <end position="168"/>
    </location>
</feature>
<keyword evidence="2" id="KW-1133">Transmembrane helix</keyword>
<dbReference type="CDD" id="cd09851">
    <property type="entry name" value="HTLV-1-like_HR1-HR2"/>
    <property type="match status" value="1"/>
</dbReference>
<dbReference type="Pfam" id="PF00429">
    <property type="entry name" value="TLV_coat"/>
    <property type="match status" value="1"/>
</dbReference>
<accession>A0A811ZVC9</accession>
<keyword evidence="2" id="KW-0472">Membrane</keyword>
<dbReference type="PANTHER" id="PTHR10424">
    <property type="entry name" value="VIRAL ENVELOPE PROTEIN"/>
    <property type="match status" value="1"/>
</dbReference>
<dbReference type="InterPro" id="IPR018154">
    <property type="entry name" value="TLV/ENV_coat_polyprotein"/>
</dbReference>
<dbReference type="AlphaFoldDB" id="A0A811ZVC9"/>
<dbReference type="SUPFAM" id="SSF58069">
    <property type="entry name" value="Virus ectodomain"/>
    <property type="match status" value="1"/>
</dbReference>
<proteinExistence type="predicted"/>
<organism evidence="3 4">
    <name type="scientific">Nyctereutes procyonoides</name>
    <name type="common">Raccoon dog</name>
    <name type="synonym">Canis procyonoides</name>
    <dbReference type="NCBI Taxonomy" id="34880"/>
    <lineage>
        <taxon>Eukaryota</taxon>
        <taxon>Metazoa</taxon>
        <taxon>Chordata</taxon>
        <taxon>Craniata</taxon>
        <taxon>Vertebrata</taxon>
        <taxon>Euteleostomi</taxon>
        <taxon>Mammalia</taxon>
        <taxon>Eutheria</taxon>
        <taxon>Laurasiatheria</taxon>
        <taxon>Carnivora</taxon>
        <taxon>Caniformia</taxon>
        <taxon>Canidae</taxon>
        <taxon>Nyctereutes</taxon>
    </lineage>
</organism>
<evidence type="ECO:0000256" key="2">
    <source>
        <dbReference type="SAM" id="Phobius"/>
    </source>
</evidence>
<name>A0A811ZVC9_NYCPR</name>
<feature type="region of interest" description="Disordered" evidence="1">
    <location>
        <begin position="259"/>
        <end position="279"/>
    </location>
</feature>
<gene>
    <name evidence="3" type="ORF">NYPRO_LOCUS25325</name>
</gene>
<dbReference type="EMBL" id="CAJHUB010000775">
    <property type="protein sequence ID" value="CAD7692531.1"/>
    <property type="molecule type" value="Genomic_DNA"/>
</dbReference>
<keyword evidence="2" id="KW-0812">Transmembrane</keyword>
<evidence type="ECO:0000313" key="4">
    <source>
        <dbReference type="Proteomes" id="UP000645828"/>
    </source>
</evidence>
<keyword evidence="4" id="KW-1185">Reference proteome</keyword>
<dbReference type="Proteomes" id="UP000645828">
    <property type="component" value="Unassembled WGS sequence"/>
</dbReference>
<evidence type="ECO:0000256" key="1">
    <source>
        <dbReference type="SAM" id="MobiDB-lite"/>
    </source>
</evidence>
<reference evidence="3" key="1">
    <citation type="submission" date="2020-12" db="EMBL/GenBank/DDBJ databases">
        <authorList>
            <consortium name="Molecular Ecology Group"/>
        </authorList>
    </citation>
    <scope>NUCLEOTIDE SEQUENCE</scope>
    <source>
        <strain evidence="3">TBG_1078</strain>
    </source>
</reference>
<protein>
    <submittedName>
        <fullName evidence="3">(raccoon dog) hypothetical protein</fullName>
    </submittedName>
</protein>